<keyword evidence="3" id="KW-0347">Helicase</keyword>
<dbReference type="GO" id="GO:0004386">
    <property type="term" value="F:helicase activity"/>
    <property type="evidence" value="ECO:0007669"/>
    <property type="project" value="UniProtKB-KW"/>
</dbReference>
<keyword evidence="3" id="KW-0067">ATP-binding</keyword>
<dbReference type="STRING" id="260086.SAMN05216207_1012152"/>
<name>A0A1I4Y342_PSUAM</name>
<keyword evidence="4" id="KW-1185">Reference proteome</keyword>
<evidence type="ECO:0000313" key="3">
    <source>
        <dbReference type="EMBL" id="SFN32395.1"/>
    </source>
</evidence>
<protein>
    <submittedName>
        <fullName evidence="3">Helicase conserved C-terminal domain-containing protein</fullName>
    </submittedName>
</protein>
<keyword evidence="3" id="KW-0378">Hydrolase</keyword>
<evidence type="ECO:0000256" key="1">
    <source>
        <dbReference type="SAM" id="MobiDB-lite"/>
    </source>
</evidence>
<evidence type="ECO:0000313" key="4">
    <source>
        <dbReference type="Proteomes" id="UP000199614"/>
    </source>
</evidence>
<feature type="region of interest" description="Disordered" evidence="1">
    <location>
        <begin position="265"/>
        <end position="284"/>
    </location>
</feature>
<dbReference type="AlphaFoldDB" id="A0A1I4Y342"/>
<sequence>MPTCRSAGAAPGWAGAGGRGAILVVSFIEHLAGLDAERLTVLLEHRADILLEPVPDDLDELAYRLNGLDSLAAALQRMNHDQAAVARAVALHKVGAVSALADLFRVPEREVRALVDELCARGLAWTDGERVALVERLAGHFAAEVGGFLPVAHIARQARVDDLRTAVTALGADPAGLREPELIERLTALVTDPETVGAAVRALPTPVRRHLDELVRSGEVYDVDGFARRPDEATAALVRSGLMLEGPYDGPELPREVAVLLRREDDGPTGRPALPESADPANEGRAEAEGALLALTTLLDEAGEHPLTPLKKGGVGSRERNRLAKRLALSDVALWIDVAHAAGLLTSRAGGYPAADGYDGWREEEPSVRWATIALVWFELELAPTSRETEDGEIAPPLPVESSAGLLRRALLRAAAGGRSLRAVIEHLDWFCPFHPYGATDRVHKVEAALREATQLGIVAGDRLTGLGEQLVEVAGRTDPGPELARRIAAMLPRVRGMLVLQSDLTAVVSGQPDAAAARLLALAAVPEARGVAATWRFTPAGVRAAMDAGWTADELRAELTAISGRELPQPLDYLITDVARRHGVVRVRATRCCVIGPEPEIAEILHSRSLAGLQLRWLAPTVLAAPLDPGELVTRLRAAGFAPMPEDDGGVVIVPERASGSASRPEARRFRPRVAAPELAARLLAGGSPAP</sequence>
<dbReference type="EMBL" id="FOUY01000012">
    <property type="protein sequence ID" value="SFN32395.1"/>
    <property type="molecule type" value="Genomic_DNA"/>
</dbReference>
<keyword evidence="3" id="KW-0547">Nucleotide-binding</keyword>
<feature type="domain" description="Helicase XPB/Ssl2 N-terminal" evidence="2">
    <location>
        <begin position="499"/>
        <end position="619"/>
    </location>
</feature>
<accession>A0A1I4Y342</accession>
<organism evidence="3 4">
    <name type="scientific">Pseudonocardia ammonioxydans</name>
    <dbReference type="NCBI Taxonomy" id="260086"/>
    <lineage>
        <taxon>Bacteria</taxon>
        <taxon>Bacillati</taxon>
        <taxon>Actinomycetota</taxon>
        <taxon>Actinomycetes</taxon>
        <taxon>Pseudonocardiales</taxon>
        <taxon>Pseudonocardiaceae</taxon>
        <taxon>Pseudonocardia</taxon>
    </lineage>
</organism>
<evidence type="ECO:0000259" key="2">
    <source>
        <dbReference type="Pfam" id="PF13625"/>
    </source>
</evidence>
<reference evidence="3 4" key="1">
    <citation type="submission" date="2016-10" db="EMBL/GenBank/DDBJ databases">
        <authorList>
            <person name="de Groot N.N."/>
        </authorList>
    </citation>
    <scope>NUCLEOTIDE SEQUENCE [LARGE SCALE GENOMIC DNA]</scope>
    <source>
        <strain evidence="3 4">CGMCC 4.1877</strain>
    </source>
</reference>
<gene>
    <name evidence="3" type="ORF">SAMN05216207_1012152</name>
</gene>
<dbReference type="Proteomes" id="UP000199614">
    <property type="component" value="Unassembled WGS sequence"/>
</dbReference>
<proteinExistence type="predicted"/>
<dbReference type="Pfam" id="PF13625">
    <property type="entry name" value="Helicase_C_3"/>
    <property type="match status" value="1"/>
</dbReference>
<dbReference type="InterPro" id="IPR032830">
    <property type="entry name" value="XPB/Ssl2_N"/>
</dbReference>